<keyword evidence="7" id="KW-0528">Neurotoxin</keyword>
<keyword evidence="9" id="KW-0638">Presynaptic neurotoxin</keyword>
<evidence type="ECO:0000256" key="7">
    <source>
        <dbReference type="ARBA" id="ARBA00022699"/>
    </source>
</evidence>
<dbReference type="InterPro" id="IPR002110">
    <property type="entry name" value="Ankyrin_rpt"/>
</dbReference>
<sequence length="545" mass="62167">MNWSTACSERTFLYSNSTIPQSQLFYPTLTTFTYELTYRALLQKFQAFICTTLFLRNAFSQSDEGAKALAKPTNLTFLRLIGNEIGDKGAKALSEALKSSMLPNLSLESTYTWHTSSKQYFKKFKSDEASQQQGAQTQFDQTGPSSKLDEVPLISRSQSLSSQDSNGSDIKNYSYKDDLKTVLNFKRGESGLTVLHAMASMAAEYGGRLTEEYVSAACSLIAADTNAKNDRRIMLLLGLWYRLPYRRRADPNARDIEGKTPLHYAAGLGYSSSIESFLRNGAKYDVLDDTRKTPLESAIDNHQYHVKEYFPTDNRMENYVQEQLTKKDYSKENFLPKSRTLWDDLIPNQKNLNEFFDKVHRAQDMKQLEEVVNQVIRSGVRFNFPIRQEYSEDNKIDVAKITDGARSLELTQGEIEYGRNIIKIGKSEVEIITNSDIKHCTHLADNSNIVLTFYTSLGELEVNLYPGKQDKIIVEVSNKKKILEKLKNCKEELGKNCAFGRYSVYDSIQQGYFEWSRKLMRSEAVSQSNGKMGPSKFQRNSKRCI</sequence>
<comment type="caution">
    <text evidence="16">The sequence shown here is derived from an EMBL/GenBank/DDBJ whole genome shotgun (WGS) entry which is preliminary data.</text>
</comment>
<name>A0A8X6PBC0_NEPPI</name>
<keyword evidence="11" id="KW-1053">Target membrane</keyword>
<dbReference type="PANTHER" id="PTHR24197">
    <property type="entry name" value="ANKYRIN REPEAT DOMAIN-CONTAINING PROTEIN 61"/>
    <property type="match status" value="1"/>
</dbReference>
<evidence type="ECO:0000256" key="11">
    <source>
        <dbReference type="ARBA" id="ARBA00023298"/>
    </source>
</evidence>
<dbReference type="OrthoDB" id="120976at2759"/>
<keyword evidence="11" id="KW-0472">Membrane</keyword>
<organism evidence="16 17">
    <name type="scientific">Nephila pilipes</name>
    <name type="common">Giant wood spider</name>
    <name type="synonym">Nephila maculata</name>
    <dbReference type="NCBI Taxonomy" id="299642"/>
    <lineage>
        <taxon>Eukaryota</taxon>
        <taxon>Metazoa</taxon>
        <taxon>Ecdysozoa</taxon>
        <taxon>Arthropoda</taxon>
        <taxon>Chelicerata</taxon>
        <taxon>Arachnida</taxon>
        <taxon>Araneae</taxon>
        <taxon>Araneomorphae</taxon>
        <taxon>Entelegynae</taxon>
        <taxon>Araneoidea</taxon>
        <taxon>Nephilidae</taxon>
        <taxon>Nephila</taxon>
    </lineage>
</organism>
<gene>
    <name evidence="16" type="primary">TV42_01580</name>
    <name evidence="16" type="ORF">NPIL_404911</name>
</gene>
<keyword evidence="8" id="KW-0677">Repeat</keyword>
<evidence type="ECO:0000256" key="6">
    <source>
        <dbReference type="ARBA" id="ARBA00022656"/>
    </source>
</evidence>
<evidence type="ECO:0000256" key="10">
    <source>
        <dbReference type="ARBA" id="ARBA00023043"/>
    </source>
</evidence>
<dbReference type="InterPro" id="IPR036770">
    <property type="entry name" value="Ankyrin_rpt-contain_sf"/>
</dbReference>
<dbReference type="PANTHER" id="PTHR24197:SF44">
    <property type="entry name" value="ANKYRIN REPEAT DOMAIN-CONTAINING PROTEIN 54"/>
    <property type="match status" value="1"/>
</dbReference>
<accession>A0A8X6PBC0</accession>
<keyword evidence="4" id="KW-0964">Secreted</keyword>
<feature type="repeat" description="ANK" evidence="14">
    <location>
        <begin position="257"/>
        <end position="289"/>
    </location>
</feature>
<evidence type="ECO:0000313" key="17">
    <source>
        <dbReference type="Proteomes" id="UP000887013"/>
    </source>
</evidence>
<evidence type="ECO:0000256" key="13">
    <source>
        <dbReference type="ARBA" id="ARBA00039237"/>
    </source>
</evidence>
<dbReference type="Pfam" id="PF12796">
    <property type="entry name" value="Ank_2"/>
    <property type="match status" value="1"/>
</dbReference>
<proteinExistence type="predicted"/>
<evidence type="ECO:0000256" key="5">
    <source>
        <dbReference type="ARBA" id="ARBA00022537"/>
    </source>
</evidence>
<evidence type="ECO:0000256" key="15">
    <source>
        <dbReference type="SAM" id="MobiDB-lite"/>
    </source>
</evidence>
<protein>
    <recommendedName>
        <fullName evidence="13">Ankyrin repeat domain-containing protein 54</fullName>
    </recommendedName>
</protein>
<dbReference type="GO" id="GO:0044218">
    <property type="term" value="C:other organism cell membrane"/>
    <property type="evidence" value="ECO:0007669"/>
    <property type="project" value="UniProtKB-KW"/>
</dbReference>
<comment type="subcellular location">
    <subcellularLocation>
        <location evidence="2">Secreted</location>
    </subcellularLocation>
    <subcellularLocation>
        <location evidence="1">Target cell membrane</location>
    </subcellularLocation>
</comment>
<dbReference type="AlphaFoldDB" id="A0A8X6PBC0"/>
<evidence type="ECO:0000256" key="14">
    <source>
        <dbReference type="PROSITE-ProRule" id="PRU00023"/>
    </source>
</evidence>
<dbReference type="SUPFAM" id="SSF48403">
    <property type="entry name" value="Ankyrin repeat"/>
    <property type="match status" value="1"/>
</dbReference>
<evidence type="ECO:0000256" key="8">
    <source>
        <dbReference type="ARBA" id="ARBA00022737"/>
    </source>
</evidence>
<keyword evidence="6" id="KW-0800">Toxin</keyword>
<dbReference type="Pfam" id="PF13516">
    <property type="entry name" value="LRR_6"/>
    <property type="match status" value="1"/>
</dbReference>
<evidence type="ECO:0000256" key="9">
    <source>
        <dbReference type="ARBA" id="ARBA00023028"/>
    </source>
</evidence>
<evidence type="ECO:0000256" key="12">
    <source>
        <dbReference type="ARBA" id="ARBA00037385"/>
    </source>
</evidence>
<dbReference type="GO" id="GO:0090729">
    <property type="term" value="F:toxin activity"/>
    <property type="evidence" value="ECO:0007669"/>
    <property type="project" value="UniProtKB-KW"/>
</dbReference>
<keyword evidence="10 14" id="KW-0040">ANK repeat</keyword>
<evidence type="ECO:0000256" key="4">
    <source>
        <dbReference type="ARBA" id="ARBA00022525"/>
    </source>
</evidence>
<dbReference type="GO" id="GO:0005576">
    <property type="term" value="C:extracellular region"/>
    <property type="evidence" value="ECO:0007669"/>
    <property type="project" value="UniProtKB-SubCell"/>
</dbReference>
<dbReference type="PROSITE" id="PS50297">
    <property type="entry name" value="ANK_REP_REGION"/>
    <property type="match status" value="1"/>
</dbReference>
<dbReference type="Proteomes" id="UP000887013">
    <property type="component" value="Unassembled WGS sequence"/>
</dbReference>
<evidence type="ECO:0000313" key="16">
    <source>
        <dbReference type="EMBL" id="GFT61889.1"/>
    </source>
</evidence>
<evidence type="ECO:0000256" key="3">
    <source>
        <dbReference type="ARBA" id="ARBA00022483"/>
    </source>
</evidence>
<keyword evidence="17" id="KW-1185">Reference proteome</keyword>
<dbReference type="PROSITE" id="PS50088">
    <property type="entry name" value="ANK_REPEAT"/>
    <property type="match status" value="1"/>
</dbReference>
<dbReference type="GO" id="GO:0044231">
    <property type="term" value="C:host cell presynaptic membrane"/>
    <property type="evidence" value="ECO:0007669"/>
    <property type="project" value="UniProtKB-KW"/>
</dbReference>
<dbReference type="GO" id="GO:0006887">
    <property type="term" value="P:exocytosis"/>
    <property type="evidence" value="ECO:0007669"/>
    <property type="project" value="UniProtKB-KW"/>
</dbReference>
<keyword evidence="3" id="KW-0268">Exocytosis</keyword>
<comment type="function">
    <text evidence="12">Plays an important role in regulating intracellular signaling events associated with erythroid terminal differentiation.</text>
</comment>
<dbReference type="Gene3D" id="3.80.10.10">
    <property type="entry name" value="Ribonuclease Inhibitor"/>
    <property type="match status" value="1"/>
</dbReference>
<reference evidence="16" key="1">
    <citation type="submission" date="2020-08" db="EMBL/GenBank/DDBJ databases">
        <title>Multicomponent nature underlies the extraordinary mechanical properties of spider dragline silk.</title>
        <authorList>
            <person name="Kono N."/>
            <person name="Nakamura H."/>
            <person name="Mori M."/>
            <person name="Yoshida Y."/>
            <person name="Ohtoshi R."/>
            <person name="Malay A.D."/>
            <person name="Moran D.A.P."/>
            <person name="Tomita M."/>
            <person name="Numata K."/>
            <person name="Arakawa K."/>
        </authorList>
    </citation>
    <scope>NUCLEOTIDE SEQUENCE</scope>
</reference>
<evidence type="ECO:0000256" key="1">
    <source>
        <dbReference type="ARBA" id="ARBA00004175"/>
    </source>
</evidence>
<dbReference type="SUPFAM" id="SSF52047">
    <property type="entry name" value="RNI-like"/>
    <property type="match status" value="1"/>
</dbReference>
<feature type="region of interest" description="Disordered" evidence="15">
    <location>
        <begin position="526"/>
        <end position="545"/>
    </location>
</feature>
<dbReference type="EMBL" id="BMAW01067902">
    <property type="protein sequence ID" value="GFT61889.1"/>
    <property type="molecule type" value="Genomic_DNA"/>
</dbReference>
<evidence type="ECO:0000256" key="2">
    <source>
        <dbReference type="ARBA" id="ARBA00004613"/>
    </source>
</evidence>
<keyword evidence="5" id="KW-1052">Target cell membrane</keyword>
<dbReference type="InterPro" id="IPR032675">
    <property type="entry name" value="LRR_dom_sf"/>
</dbReference>
<dbReference type="InterPro" id="IPR001611">
    <property type="entry name" value="Leu-rich_rpt"/>
</dbReference>
<dbReference type="Gene3D" id="1.25.40.20">
    <property type="entry name" value="Ankyrin repeat-containing domain"/>
    <property type="match status" value="1"/>
</dbReference>